<gene>
    <name evidence="5" type="ORF">JF888_03750</name>
</gene>
<evidence type="ECO:0000256" key="3">
    <source>
        <dbReference type="ARBA" id="ARBA00022840"/>
    </source>
</evidence>
<dbReference type="CDD" id="cd03230">
    <property type="entry name" value="ABC_DR_subfamily_A"/>
    <property type="match status" value="1"/>
</dbReference>
<comment type="caution">
    <text evidence="5">The sequence shown here is derived from an EMBL/GenBank/DDBJ whole genome shotgun (WGS) entry which is preliminary data.</text>
</comment>
<dbReference type="PROSITE" id="PS50893">
    <property type="entry name" value="ABC_TRANSPORTER_2"/>
    <property type="match status" value="1"/>
</dbReference>
<evidence type="ECO:0000256" key="1">
    <source>
        <dbReference type="ARBA" id="ARBA00022448"/>
    </source>
</evidence>
<evidence type="ECO:0000256" key="2">
    <source>
        <dbReference type="ARBA" id="ARBA00022741"/>
    </source>
</evidence>
<keyword evidence="2" id="KW-0547">Nucleotide-binding</keyword>
<sequence>MSASPAEVLSASASPGLVVSDLSKRYRGKLAVDQLSFRLPRGEVVALLGPNGAGKTTTMMCLAGLVRPDSGSIAWQDRELGPERGRWVALIPETPEIYGMLTVWEHLVFVAKSCRLAAGWKNRGDGLLERLALAAERDTLAEGLSKGMRQKLLVASVVLAGAPVLLLDEPMIGLDPSAQRELRKIILELREQGTAVMVSTHLLSSVESYCDHLLILKQGRCLAAGTLPELLRERGKGSLEEAFLDIVE</sequence>
<dbReference type="InterPro" id="IPR003593">
    <property type="entry name" value="AAA+_ATPase"/>
</dbReference>
<dbReference type="EMBL" id="JAEKNQ010000019">
    <property type="protein sequence ID" value="MBJ7602297.1"/>
    <property type="molecule type" value="Genomic_DNA"/>
</dbReference>
<dbReference type="Pfam" id="PF00005">
    <property type="entry name" value="ABC_tran"/>
    <property type="match status" value="1"/>
</dbReference>
<dbReference type="InterPro" id="IPR051782">
    <property type="entry name" value="ABC_Transporter_VariousFunc"/>
</dbReference>
<evidence type="ECO:0000313" key="6">
    <source>
        <dbReference type="Proteomes" id="UP000620075"/>
    </source>
</evidence>
<dbReference type="PROSITE" id="PS00211">
    <property type="entry name" value="ABC_TRANSPORTER_1"/>
    <property type="match status" value="1"/>
</dbReference>
<keyword evidence="1" id="KW-0813">Transport</keyword>
<dbReference type="Proteomes" id="UP000620075">
    <property type="component" value="Unassembled WGS sequence"/>
</dbReference>
<dbReference type="GO" id="GO:0005524">
    <property type="term" value="F:ATP binding"/>
    <property type="evidence" value="ECO:0007669"/>
    <property type="project" value="UniProtKB-KW"/>
</dbReference>
<proteinExistence type="predicted"/>
<dbReference type="SMART" id="SM00382">
    <property type="entry name" value="AAA"/>
    <property type="match status" value="1"/>
</dbReference>
<dbReference type="PANTHER" id="PTHR42939:SF1">
    <property type="entry name" value="ABC TRANSPORTER ATP-BINDING PROTEIN ALBC-RELATED"/>
    <property type="match status" value="1"/>
</dbReference>
<feature type="domain" description="ABC transporter" evidence="4">
    <location>
        <begin position="17"/>
        <end position="243"/>
    </location>
</feature>
<dbReference type="Gene3D" id="3.40.50.300">
    <property type="entry name" value="P-loop containing nucleotide triphosphate hydrolases"/>
    <property type="match status" value="1"/>
</dbReference>
<name>A0A934KER8_9BACT</name>
<evidence type="ECO:0000313" key="5">
    <source>
        <dbReference type="EMBL" id="MBJ7602297.1"/>
    </source>
</evidence>
<dbReference type="AlphaFoldDB" id="A0A934KER8"/>
<reference evidence="5 6" key="1">
    <citation type="submission" date="2020-10" db="EMBL/GenBank/DDBJ databases">
        <title>Ca. Dormibacterota MAGs.</title>
        <authorList>
            <person name="Montgomery K."/>
        </authorList>
    </citation>
    <scope>NUCLEOTIDE SEQUENCE [LARGE SCALE GENOMIC DNA]</scope>
    <source>
        <strain evidence="5">SC8811_S16_3</strain>
    </source>
</reference>
<evidence type="ECO:0000259" key="4">
    <source>
        <dbReference type="PROSITE" id="PS50893"/>
    </source>
</evidence>
<dbReference type="PANTHER" id="PTHR42939">
    <property type="entry name" value="ABC TRANSPORTER ATP-BINDING PROTEIN ALBC-RELATED"/>
    <property type="match status" value="1"/>
</dbReference>
<protein>
    <submittedName>
        <fullName evidence="5">ABC transporter ATP-binding protein</fullName>
    </submittedName>
</protein>
<dbReference type="InterPro" id="IPR027417">
    <property type="entry name" value="P-loop_NTPase"/>
</dbReference>
<keyword evidence="3 5" id="KW-0067">ATP-binding</keyword>
<dbReference type="GO" id="GO:0016887">
    <property type="term" value="F:ATP hydrolysis activity"/>
    <property type="evidence" value="ECO:0007669"/>
    <property type="project" value="InterPro"/>
</dbReference>
<dbReference type="SUPFAM" id="SSF52540">
    <property type="entry name" value="P-loop containing nucleoside triphosphate hydrolases"/>
    <property type="match status" value="1"/>
</dbReference>
<dbReference type="InterPro" id="IPR017871">
    <property type="entry name" value="ABC_transporter-like_CS"/>
</dbReference>
<organism evidence="5 6">
    <name type="scientific">Candidatus Dormiibacter inghamiae</name>
    <dbReference type="NCBI Taxonomy" id="3127013"/>
    <lineage>
        <taxon>Bacteria</taxon>
        <taxon>Bacillati</taxon>
        <taxon>Candidatus Dormiibacterota</taxon>
        <taxon>Candidatus Dormibacteria</taxon>
        <taxon>Candidatus Dormibacterales</taxon>
        <taxon>Candidatus Dormibacteraceae</taxon>
        <taxon>Candidatus Dormiibacter</taxon>
    </lineage>
</organism>
<accession>A0A934KER8</accession>
<dbReference type="InterPro" id="IPR003439">
    <property type="entry name" value="ABC_transporter-like_ATP-bd"/>
</dbReference>
<dbReference type="RefSeq" id="WP_338176723.1">
    <property type="nucleotide sequence ID" value="NZ_JAEKNQ010000019.1"/>
</dbReference>